<dbReference type="RefSeq" id="WP_281093446.1">
    <property type="nucleotide sequence ID" value="NZ_JARYZI010000003.1"/>
</dbReference>
<keyword evidence="5" id="KW-0547">Nucleotide-binding</keyword>
<dbReference type="PRINTS" id="PR00344">
    <property type="entry name" value="BCTRLSENSOR"/>
</dbReference>
<comment type="catalytic activity">
    <reaction evidence="1">
        <text>ATP + protein L-histidine = ADP + protein N-phospho-L-histidine.</text>
        <dbReference type="EC" id="2.7.13.3"/>
    </reaction>
</comment>
<evidence type="ECO:0000259" key="10">
    <source>
        <dbReference type="PROSITE" id="PS50109"/>
    </source>
</evidence>
<dbReference type="Pfam" id="PF02518">
    <property type="entry name" value="HATPase_c"/>
    <property type="match status" value="1"/>
</dbReference>
<evidence type="ECO:0000256" key="1">
    <source>
        <dbReference type="ARBA" id="ARBA00000085"/>
    </source>
</evidence>
<evidence type="ECO:0000256" key="4">
    <source>
        <dbReference type="ARBA" id="ARBA00022679"/>
    </source>
</evidence>
<feature type="transmembrane region" description="Helical" evidence="9">
    <location>
        <begin position="88"/>
        <end position="111"/>
    </location>
</feature>
<keyword evidence="4" id="KW-0808">Transferase</keyword>
<keyword evidence="9" id="KW-1133">Transmembrane helix</keyword>
<evidence type="ECO:0000256" key="7">
    <source>
        <dbReference type="ARBA" id="ARBA00022840"/>
    </source>
</evidence>
<keyword evidence="8" id="KW-0902">Two-component regulatory system</keyword>
<organism evidence="11 12">
    <name type="scientific">Fusibacter bizertensis</name>
    <dbReference type="NCBI Taxonomy" id="1488331"/>
    <lineage>
        <taxon>Bacteria</taxon>
        <taxon>Bacillati</taxon>
        <taxon>Bacillota</taxon>
        <taxon>Clostridia</taxon>
        <taxon>Eubacteriales</taxon>
        <taxon>Eubacteriales Family XII. Incertae Sedis</taxon>
        <taxon>Fusibacter</taxon>
    </lineage>
</organism>
<dbReference type="EC" id="2.7.13.3" evidence="2"/>
<evidence type="ECO:0000256" key="6">
    <source>
        <dbReference type="ARBA" id="ARBA00022777"/>
    </source>
</evidence>
<keyword evidence="6" id="KW-0418">Kinase</keyword>
<keyword evidence="9" id="KW-0812">Transmembrane</keyword>
<evidence type="ECO:0000256" key="3">
    <source>
        <dbReference type="ARBA" id="ARBA00022553"/>
    </source>
</evidence>
<keyword evidence="12" id="KW-1185">Reference proteome</keyword>
<sequence length="424" mass="48824">MTLNAQRFSTVQITKMILIAFVDAVISGFYLKIFPFDYTINLAVVILPIYYYLDRRLVPAVTGIFIGSVGLIFRTLTGFYYYGSFANAFWADFNFLYFDLMYGIVFTILFFRNENKTLYTFFFAALAADFLGNAAEFISRFGVADYVSNSVMATLMLVAVIRATLAVVLISAIKYYNFFLRKEEHDERYRMQMNLLSELRGEMYFLKNNTEHVESVMDEAFSLYREYDGLTFEAQKTKALNIAKNVHEIKKNYFKVIEGIDEIILKETPFDMLKLMDLTKMLYLSTQRSIDNEHRNITLVFDVHSETQIHEHSMLMSVLRNLVNNAIEAIGNYGEIKLLHSEDQDKHYFIITDNGCGMTQDTLAYIFKPGFSTKYDDDTGNSNRGIGLSLVQDIVDKYFDGQIEVDSIIGVGTKFKLTIPKNKV</sequence>
<dbReference type="InterPro" id="IPR004358">
    <property type="entry name" value="Sig_transdc_His_kin-like_C"/>
</dbReference>
<dbReference type="PANTHER" id="PTHR43065">
    <property type="entry name" value="SENSOR HISTIDINE KINASE"/>
    <property type="match status" value="1"/>
</dbReference>
<feature type="transmembrane region" description="Helical" evidence="9">
    <location>
        <begin position="36"/>
        <end position="53"/>
    </location>
</feature>
<feature type="transmembrane region" description="Helical" evidence="9">
    <location>
        <begin position="151"/>
        <end position="173"/>
    </location>
</feature>
<dbReference type="PROSITE" id="PS50109">
    <property type="entry name" value="HIS_KIN"/>
    <property type="match status" value="1"/>
</dbReference>
<evidence type="ECO:0000313" key="12">
    <source>
        <dbReference type="Proteomes" id="UP001158045"/>
    </source>
</evidence>
<proteinExistence type="predicted"/>
<dbReference type="SUPFAM" id="SSF55874">
    <property type="entry name" value="ATPase domain of HSP90 chaperone/DNA topoisomerase II/histidine kinase"/>
    <property type="match status" value="1"/>
</dbReference>
<gene>
    <name evidence="11" type="ORF">QE109_05680</name>
</gene>
<feature type="transmembrane region" description="Helical" evidence="9">
    <location>
        <begin position="118"/>
        <end position="139"/>
    </location>
</feature>
<evidence type="ECO:0000313" key="11">
    <source>
        <dbReference type="EMBL" id="MDH8677626.1"/>
    </source>
</evidence>
<protein>
    <recommendedName>
        <fullName evidence="2">histidine kinase</fullName>
        <ecNumber evidence="2">2.7.13.3</ecNumber>
    </recommendedName>
</protein>
<feature type="transmembrane region" description="Helical" evidence="9">
    <location>
        <begin position="60"/>
        <end position="82"/>
    </location>
</feature>
<accession>A0ABT6NB28</accession>
<name>A0ABT6NB28_9FIRM</name>
<dbReference type="InterPro" id="IPR003594">
    <property type="entry name" value="HATPase_dom"/>
</dbReference>
<dbReference type="EMBL" id="JARYZI010000003">
    <property type="protein sequence ID" value="MDH8677626.1"/>
    <property type="molecule type" value="Genomic_DNA"/>
</dbReference>
<dbReference type="PANTHER" id="PTHR43065:SF10">
    <property type="entry name" value="PEROXIDE STRESS-ACTIVATED HISTIDINE KINASE MAK3"/>
    <property type="match status" value="1"/>
</dbReference>
<evidence type="ECO:0000256" key="8">
    <source>
        <dbReference type="ARBA" id="ARBA00023012"/>
    </source>
</evidence>
<feature type="transmembrane region" description="Helical" evidence="9">
    <location>
        <begin position="12"/>
        <end position="30"/>
    </location>
</feature>
<reference evidence="11 12" key="1">
    <citation type="submission" date="2023-04" db="EMBL/GenBank/DDBJ databases">
        <title>Fusibacter bizertensis strain WBS, isolated from littoral bottom sediments of the Arctic seas - biochemical and genomic analysis.</title>
        <authorList>
            <person name="Brioukhanov A.L."/>
        </authorList>
    </citation>
    <scope>NUCLEOTIDE SEQUENCE [LARGE SCALE GENOMIC DNA]</scope>
    <source>
        <strain evidence="11 12">WBS</strain>
    </source>
</reference>
<dbReference type="SMART" id="SM00387">
    <property type="entry name" value="HATPase_c"/>
    <property type="match status" value="1"/>
</dbReference>
<dbReference type="CDD" id="cd00075">
    <property type="entry name" value="HATPase"/>
    <property type="match status" value="1"/>
</dbReference>
<evidence type="ECO:0000256" key="5">
    <source>
        <dbReference type="ARBA" id="ARBA00022741"/>
    </source>
</evidence>
<dbReference type="Gene3D" id="3.30.565.10">
    <property type="entry name" value="Histidine kinase-like ATPase, C-terminal domain"/>
    <property type="match status" value="1"/>
</dbReference>
<dbReference type="InterPro" id="IPR036890">
    <property type="entry name" value="HATPase_C_sf"/>
</dbReference>
<evidence type="ECO:0000256" key="2">
    <source>
        <dbReference type="ARBA" id="ARBA00012438"/>
    </source>
</evidence>
<comment type="caution">
    <text evidence="11">The sequence shown here is derived from an EMBL/GenBank/DDBJ whole genome shotgun (WGS) entry which is preliminary data.</text>
</comment>
<dbReference type="InterPro" id="IPR005467">
    <property type="entry name" value="His_kinase_dom"/>
</dbReference>
<keyword evidence="7 11" id="KW-0067">ATP-binding</keyword>
<keyword evidence="3" id="KW-0597">Phosphoprotein</keyword>
<dbReference type="GO" id="GO:0005524">
    <property type="term" value="F:ATP binding"/>
    <property type="evidence" value="ECO:0007669"/>
    <property type="project" value="UniProtKB-KW"/>
</dbReference>
<dbReference type="Proteomes" id="UP001158045">
    <property type="component" value="Unassembled WGS sequence"/>
</dbReference>
<evidence type="ECO:0000256" key="9">
    <source>
        <dbReference type="SAM" id="Phobius"/>
    </source>
</evidence>
<feature type="domain" description="Histidine kinase" evidence="10">
    <location>
        <begin position="194"/>
        <end position="423"/>
    </location>
</feature>
<keyword evidence="9" id="KW-0472">Membrane</keyword>